<dbReference type="InterPro" id="IPR027417">
    <property type="entry name" value="P-loop_NTPase"/>
</dbReference>
<accession>A0A0G0V8X5</accession>
<dbReference type="EMBL" id="LCAU01000014">
    <property type="protein sequence ID" value="KKR97493.1"/>
    <property type="molecule type" value="Genomic_DNA"/>
</dbReference>
<dbReference type="CDD" id="cd00009">
    <property type="entry name" value="AAA"/>
    <property type="match status" value="1"/>
</dbReference>
<dbReference type="Pfam" id="PF02861">
    <property type="entry name" value="Clp_N"/>
    <property type="match status" value="1"/>
</dbReference>
<dbReference type="GO" id="GO:0034605">
    <property type="term" value="P:cellular response to heat"/>
    <property type="evidence" value="ECO:0007669"/>
    <property type="project" value="TreeGrafter"/>
</dbReference>
<dbReference type="AlphaFoldDB" id="A0A0G0V8X5"/>
<evidence type="ECO:0000259" key="5">
    <source>
        <dbReference type="Pfam" id="PF02861"/>
    </source>
</evidence>
<sequence length="520" mass="58019">MISFSFFHSAFSVGRSGKAIMIGQTRYVWNENFDHSNQFFCFHCKTKTKKCLSLPVKDYKSSPPVFVDAVTEGKHFIHAIHVFDTDAKKAVEEAYALAERFGHAEVTTLHLFMSCLVADRIRIVFARLGVNIDGLEKSFLTKLKELPKGNTPIFSVDIEEVLLSVCGTAYEQGNQYVSVLELGEESYRRNVFIQDWFESKEVNHSRFHNAVAWVRIQGKLRERYERFRHAAARKPVGAMNRSMTAVVTPFLDQVTEDLTTHAVYGRLPLLIGREKEMDEMFRLWEGRNTGILLVGANGVGKETLLAGIAERMVEEQVPALLEDKRFVMLSIPALLSGVSFSEAQERLVTVLAEAVQAGNVVLAISHIEQLADFSAEGEGADLTALLADVARRGILLMVATTTPEAYFSRIESSSLSQSFQKVILNEPDQDTSIQILESKSASIENEHGVLFSFDALEKAVALSDRYLHETHLPQKAIELLKEAAVTGRNTKGVNTFVTGEDVARILARKTGIPLTRSMKI</sequence>
<dbReference type="InterPro" id="IPR050130">
    <property type="entry name" value="ClpA_ClpB"/>
</dbReference>
<dbReference type="GO" id="GO:0016887">
    <property type="term" value="F:ATP hydrolysis activity"/>
    <property type="evidence" value="ECO:0007669"/>
    <property type="project" value="InterPro"/>
</dbReference>
<dbReference type="PANTHER" id="PTHR11638">
    <property type="entry name" value="ATP-DEPENDENT CLP PROTEASE"/>
    <property type="match status" value="1"/>
</dbReference>
<evidence type="ECO:0000256" key="3">
    <source>
        <dbReference type="ARBA" id="ARBA00022840"/>
    </source>
</evidence>
<feature type="domain" description="ClpA/ClpB AAA lid" evidence="6">
    <location>
        <begin position="429"/>
        <end position="488"/>
    </location>
</feature>
<feature type="domain" description="ATPase AAA-type core" evidence="4">
    <location>
        <begin position="291"/>
        <end position="408"/>
    </location>
</feature>
<dbReference type="PANTHER" id="PTHR11638:SF18">
    <property type="entry name" value="HEAT SHOCK PROTEIN 104"/>
    <property type="match status" value="1"/>
</dbReference>
<dbReference type="InterPro" id="IPR004176">
    <property type="entry name" value="Clp_R_N"/>
</dbReference>
<dbReference type="InterPro" id="IPR041546">
    <property type="entry name" value="ClpA/ClpB_AAA_lid"/>
</dbReference>
<dbReference type="Pfam" id="PF00004">
    <property type="entry name" value="AAA"/>
    <property type="match status" value="1"/>
</dbReference>
<keyword evidence="2" id="KW-0547">Nucleotide-binding</keyword>
<keyword evidence="3" id="KW-0067">ATP-binding</keyword>
<proteinExistence type="predicted"/>
<evidence type="ECO:0000259" key="4">
    <source>
        <dbReference type="Pfam" id="PF00004"/>
    </source>
</evidence>
<dbReference type="InterPro" id="IPR003959">
    <property type="entry name" value="ATPase_AAA_core"/>
</dbReference>
<dbReference type="SUPFAM" id="SSF52540">
    <property type="entry name" value="P-loop containing nucleoside triphosphate hydrolases"/>
    <property type="match status" value="1"/>
</dbReference>
<evidence type="ECO:0000256" key="1">
    <source>
        <dbReference type="ARBA" id="ARBA00022737"/>
    </source>
</evidence>
<dbReference type="GO" id="GO:0005524">
    <property type="term" value="F:ATP binding"/>
    <property type="evidence" value="ECO:0007669"/>
    <property type="project" value="UniProtKB-KW"/>
</dbReference>
<reference evidence="7 8" key="1">
    <citation type="journal article" date="2015" name="Nature">
        <title>rRNA introns, odd ribosomes, and small enigmatic genomes across a large radiation of phyla.</title>
        <authorList>
            <person name="Brown C.T."/>
            <person name="Hug L.A."/>
            <person name="Thomas B.C."/>
            <person name="Sharon I."/>
            <person name="Castelle C.J."/>
            <person name="Singh A."/>
            <person name="Wilkins M.J."/>
            <person name="Williams K.H."/>
            <person name="Banfield J.F."/>
        </authorList>
    </citation>
    <scope>NUCLEOTIDE SEQUENCE [LARGE SCALE GENOMIC DNA]</scope>
</reference>
<evidence type="ECO:0000259" key="6">
    <source>
        <dbReference type="Pfam" id="PF17871"/>
    </source>
</evidence>
<dbReference type="GO" id="GO:0005737">
    <property type="term" value="C:cytoplasm"/>
    <property type="evidence" value="ECO:0007669"/>
    <property type="project" value="TreeGrafter"/>
</dbReference>
<feature type="domain" description="Clp R" evidence="5">
    <location>
        <begin position="83"/>
        <end position="179"/>
    </location>
</feature>
<dbReference type="SUPFAM" id="SSF81923">
    <property type="entry name" value="Double Clp-N motif"/>
    <property type="match status" value="1"/>
</dbReference>
<dbReference type="Gene3D" id="1.10.8.60">
    <property type="match status" value="1"/>
</dbReference>
<dbReference type="Gene3D" id="1.10.1780.10">
    <property type="entry name" value="Clp, N-terminal domain"/>
    <property type="match status" value="1"/>
</dbReference>
<name>A0A0G0V8X5_9BACT</name>
<evidence type="ECO:0000313" key="7">
    <source>
        <dbReference type="EMBL" id="KKR97493.1"/>
    </source>
</evidence>
<dbReference type="Proteomes" id="UP000034746">
    <property type="component" value="Unassembled WGS sequence"/>
</dbReference>
<evidence type="ECO:0000313" key="8">
    <source>
        <dbReference type="Proteomes" id="UP000034746"/>
    </source>
</evidence>
<dbReference type="InterPro" id="IPR036628">
    <property type="entry name" value="Clp_N_dom_sf"/>
</dbReference>
<organism evidence="7 8">
    <name type="scientific">Candidatus Uhrbacteria bacterium GW2011_GWF2_41_16</name>
    <dbReference type="NCBI Taxonomy" id="1618997"/>
    <lineage>
        <taxon>Bacteria</taxon>
        <taxon>Candidatus Uhriibacteriota</taxon>
    </lineage>
</organism>
<protein>
    <submittedName>
        <fullName evidence="7">ATPase</fullName>
    </submittedName>
</protein>
<dbReference type="Gene3D" id="3.40.50.300">
    <property type="entry name" value="P-loop containing nucleotide triphosphate hydrolases"/>
    <property type="match status" value="1"/>
</dbReference>
<gene>
    <name evidence="7" type="ORF">UU48_C0014G0026</name>
</gene>
<evidence type="ECO:0000256" key="2">
    <source>
        <dbReference type="ARBA" id="ARBA00022741"/>
    </source>
</evidence>
<comment type="caution">
    <text evidence="7">The sequence shown here is derived from an EMBL/GenBank/DDBJ whole genome shotgun (WGS) entry which is preliminary data.</text>
</comment>
<dbReference type="Pfam" id="PF17871">
    <property type="entry name" value="AAA_lid_9"/>
    <property type="match status" value="1"/>
</dbReference>
<keyword evidence="1" id="KW-0677">Repeat</keyword>